<evidence type="ECO:0000313" key="3">
    <source>
        <dbReference type="EMBL" id="TDF99857.1"/>
    </source>
</evidence>
<dbReference type="Proteomes" id="UP000295636">
    <property type="component" value="Unassembled WGS sequence"/>
</dbReference>
<feature type="coiled-coil region" evidence="1">
    <location>
        <begin position="307"/>
        <end position="334"/>
    </location>
</feature>
<comment type="caution">
    <text evidence="3">The sequence shown here is derived from an EMBL/GenBank/DDBJ whole genome shotgun (WGS) entry which is preliminary data.</text>
</comment>
<dbReference type="EMBL" id="SMRT01000002">
    <property type="protein sequence ID" value="TDF99857.1"/>
    <property type="molecule type" value="Genomic_DNA"/>
</dbReference>
<protein>
    <submittedName>
        <fullName evidence="3">Uncharacterized protein</fullName>
    </submittedName>
</protein>
<reference evidence="3 4" key="1">
    <citation type="submission" date="2019-03" db="EMBL/GenBank/DDBJ databases">
        <title>This is whole genome sequence of Paenibacillus sp MS74 strain.</title>
        <authorList>
            <person name="Trinh H.N."/>
        </authorList>
    </citation>
    <scope>NUCLEOTIDE SEQUENCE [LARGE SCALE GENOMIC DNA]</scope>
    <source>
        <strain evidence="3 4">MS74</strain>
    </source>
</reference>
<organism evidence="3 4">
    <name type="scientific">Paenibacillus piri</name>
    <dbReference type="NCBI Taxonomy" id="2547395"/>
    <lineage>
        <taxon>Bacteria</taxon>
        <taxon>Bacillati</taxon>
        <taxon>Bacillota</taxon>
        <taxon>Bacilli</taxon>
        <taxon>Bacillales</taxon>
        <taxon>Paenibacillaceae</taxon>
        <taxon>Paenibacillus</taxon>
    </lineage>
</organism>
<evidence type="ECO:0000256" key="2">
    <source>
        <dbReference type="SAM" id="MobiDB-lite"/>
    </source>
</evidence>
<name>A0A4R5KXP2_9BACL</name>
<dbReference type="AlphaFoldDB" id="A0A4R5KXP2"/>
<sequence length="747" mass="82634">MLIIVPVFLLCAMLIDFSRLKVAEKEAENAVKTGVRSTLSAFSRQLQAYGLYALRQDGEEERTQTKELFQHTVSENMSGSVAKGGFQLVDQRLEKDRSSITPMYTLANHTIMKKQILEEMKYRAPMIFALELADKFKKTGLASTLGQASRFSKNAVQIEGLLEERDRRLDQAWAAWSSIYNKAAAAHPFYQTQLSDLNELSGKVGIHTVDEVKQSLQSAKRDLDDLQSQVRKIDRNIRSLIEAGAGISAAAERLRETRAELKSQIADIGDKISDLNQLLEDVQKYVALLAMLKLKSSADLAEFKAMLKSFEDALAGAKSANDQLNDQLRSITAQQQSSSTSAMEAERAFEGIYMISRQELDEYGSQAAASIASFAGLEAQLGNVLLFDAGNYRNADQTLQSFWKLAQELFTRQGAKEAERNKNKAAVTTSKREQRNKAQPYLDQVTKAMGSCSLTGLTDPFKASYVTLQGDPSKGSTGLYQAYMSVNRQTDLAQPVPDIKLDDADKAGMSAMNLVSSIESVLADVRDEFYLDEFAVSKFNYRTFGLEKDMNGQVKVSNELSRPDSHALVNQELEYLLYGANSCLGNYSAAYAEMFVIRLAVGTAEALTEPHIQSLNLGSPLLVFLAAVAEGAVKAQMDMMKLVQGEAVPLSKKFGSAFSLTYKDYLRLFFLLHSRDKVLLSRMQALIELNTGVPLTQSTTYLSGTATTSVKLWFMPGVMKWVGASELYSCRVIGTRCYITKTGAMSY</sequence>
<keyword evidence="4" id="KW-1185">Reference proteome</keyword>
<proteinExistence type="predicted"/>
<keyword evidence="1" id="KW-0175">Coiled coil</keyword>
<feature type="region of interest" description="Disordered" evidence="2">
    <location>
        <begin position="415"/>
        <end position="438"/>
    </location>
</feature>
<accession>A0A4R5KXP2</accession>
<dbReference type="Gene3D" id="1.10.287.1490">
    <property type="match status" value="1"/>
</dbReference>
<evidence type="ECO:0000256" key="1">
    <source>
        <dbReference type="SAM" id="Coils"/>
    </source>
</evidence>
<gene>
    <name evidence="3" type="ORF">E1757_07085</name>
</gene>
<dbReference type="OrthoDB" id="2385264at2"/>
<evidence type="ECO:0000313" key="4">
    <source>
        <dbReference type="Proteomes" id="UP000295636"/>
    </source>
</evidence>
<feature type="coiled-coil region" evidence="1">
    <location>
        <begin position="209"/>
        <end position="278"/>
    </location>
</feature>